<dbReference type="Proteomes" id="UP000504636">
    <property type="component" value="Unplaced"/>
</dbReference>
<proteinExistence type="predicted"/>
<dbReference type="CDD" id="cd06257">
    <property type="entry name" value="DnaJ"/>
    <property type="match status" value="1"/>
</dbReference>
<dbReference type="AlphaFoldDB" id="A0A6A6Z1F5"/>
<dbReference type="GeneID" id="54459923"/>
<evidence type="ECO:0000313" key="5">
    <source>
        <dbReference type="RefSeq" id="XP_033581905.1"/>
    </source>
</evidence>
<evidence type="ECO:0000313" key="4">
    <source>
        <dbReference type="Proteomes" id="UP000504636"/>
    </source>
</evidence>
<organism evidence="3">
    <name type="scientific">Mytilinidion resinicola</name>
    <dbReference type="NCBI Taxonomy" id="574789"/>
    <lineage>
        <taxon>Eukaryota</taxon>
        <taxon>Fungi</taxon>
        <taxon>Dikarya</taxon>
        <taxon>Ascomycota</taxon>
        <taxon>Pezizomycotina</taxon>
        <taxon>Dothideomycetes</taxon>
        <taxon>Pleosporomycetidae</taxon>
        <taxon>Mytilinidiales</taxon>
        <taxon>Mytilinidiaceae</taxon>
        <taxon>Mytilinidion</taxon>
    </lineage>
</organism>
<dbReference type="EMBL" id="MU003694">
    <property type="protein sequence ID" value="KAF2814941.1"/>
    <property type="molecule type" value="Genomic_DNA"/>
</dbReference>
<feature type="domain" description="J" evidence="2">
    <location>
        <begin position="9"/>
        <end position="80"/>
    </location>
</feature>
<dbReference type="SUPFAM" id="SSF46565">
    <property type="entry name" value="Chaperone J-domain"/>
    <property type="match status" value="1"/>
</dbReference>
<evidence type="ECO:0000313" key="3">
    <source>
        <dbReference type="EMBL" id="KAF2814941.1"/>
    </source>
</evidence>
<evidence type="ECO:0000256" key="1">
    <source>
        <dbReference type="SAM" id="MobiDB-lite"/>
    </source>
</evidence>
<reference evidence="5" key="2">
    <citation type="submission" date="2020-04" db="EMBL/GenBank/DDBJ databases">
        <authorList>
            <consortium name="NCBI Genome Project"/>
        </authorList>
    </citation>
    <scope>NUCLEOTIDE SEQUENCE</scope>
    <source>
        <strain evidence="5">CBS 304.34</strain>
    </source>
</reference>
<accession>A0A6A6Z1F5</accession>
<dbReference type="RefSeq" id="XP_033581905.1">
    <property type="nucleotide sequence ID" value="XM_033719030.1"/>
</dbReference>
<dbReference type="Gene3D" id="1.10.287.110">
    <property type="entry name" value="DnaJ domain"/>
    <property type="match status" value="1"/>
</dbReference>
<dbReference type="PANTHER" id="PTHR24074">
    <property type="entry name" value="CO-CHAPERONE PROTEIN DJLA"/>
    <property type="match status" value="1"/>
</dbReference>
<dbReference type="SMART" id="SM00271">
    <property type="entry name" value="DnaJ"/>
    <property type="match status" value="1"/>
</dbReference>
<dbReference type="PROSITE" id="PS00636">
    <property type="entry name" value="DNAJ_1"/>
    <property type="match status" value="1"/>
</dbReference>
<name>A0A6A6Z1F5_9PEZI</name>
<sequence>MSSNTIFKTHYAALGVRNDASKEAIRQAYRRLVLIYHPDKLRADLPEMQKAAAVAMFRAVQEAYEVLSNDEKRAKYDARRRGRASGQGDTFSREYFNRDPFTRDRPSRPRRARKESKGPEYEPKETRQWFHATPPGEKKQEKRKPSARKKRTKAPKPPKEPKVTPQPAQKDEPKKKGANPSPFPYARREAENAA</sequence>
<feature type="compositionally biased region" description="Basic and acidic residues" evidence="1">
    <location>
        <begin position="91"/>
        <end position="107"/>
    </location>
</feature>
<feature type="compositionally biased region" description="Basic and acidic residues" evidence="1">
    <location>
        <begin position="115"/>
        <end position="128"/>
    </location>
</feature>
<protein>
    <submittedName>
        <fullName evidence="3 5">DnaJ-domain-containing protein</fullName>
    </submittedName>
</protein>
<keyword evidence="4" id="KW-1185">Reference proteome</keyword>
<dbReference type="InterPro" id="IPR001623">
    <property type="entry name" value="DnaJ_domain"/>
</dbReference>
<dbReference type="OrthoDB" id="10250354at2759"/>
<dbReference type="PROSITE" id="PS50076">
    <property type="entry name" value="DNAJ_2"/>
    <property type="match status" value="1"/>
</dbReference>
<feature type="compositionally biased region" description="Basic residues" evidence="1">
    <location>
        <begin position="145"/>
        <end position="156"/>
    </location>
</feature>
<dbReference type="PRINTS" id="PR00625">
    <property type="entry name" value="JDOMAIN"/>
</dbReference>
<reference evidence="3 5" key="1">
    <citation type="journal article" date="2020" name="Stud. Mycol.">
        <title>101 Dothideomycetes genomes: a test case for predicting lifestyles and emergence of pathogens.</title>
        <authorList>
            <person name="Haridas S."/>
            <person name="Albert R."/>
            <person name="Binder M."/>
            <person name="Bloem J."/>
            <person name="Labutti K."/>
            <person name="Salamov A."/>
            <person name="Andreopoulos B."/>
            <person name="Baker S."/>
            <person name="Barry K."/>
            <person name="Bills G."/>
            <person name="Bluhm B."/>
            <person name="Cannon C."/>
            <person name="Castanera R."/>
            <person name="Culley D."/>
            <person name="Daum C."/>
            <person name="Ezra D."/>
            <person name="Gonzalez J."/>
            <person name="Henrissat B."/>
            <person name="Kuo A."/>
            <person name="Liang C."/>
            <person name="Lipzen A."/>
            <person name="Lutzoni F."/>
            <person name="Magnuson J."/>
            <person name="Mondo S."/>
            <person name="Nolan M."/>
            <person name="Ohm R."/>
            <person name="Pangilinan J."/>
            <person name="Park H.-J."/>
            <person name="Ramirez L."/>
            <person name="Alfaro M."/>
            <person name="Sun H."/>
            <person name="Tritt A."/>
            <person name="Yoshinaga Y."/>
            <person name="Zwiers L.-H."/>
            <person name="Turgeon B."/>
            <person name="Goodwin S."/>
            <person name="Spatafora J."/>
            <person name="Crous P."/>
            <person name="Grigoriev I."/>
        </authorList>
    </citation>
    <scope>NUCLEOTIDE SEQUENCE</scope>
    <source>
        <strain evidence="3 5">CBS 304.34</strain>
    </source>
</reference>
<dbReference type="Pfam" id="PF00226">
    <property type="entry name" value="DnaJ"/>
    <property type="match status" value="1"/>
</dbReference>
<gene>
    <name evidence="3 5" type="ORF">BDZ99DRAFT_458901</name>
</gene>
<dbReference type="InterPro" id="IPR050817">
    <property type="entry name" value="DjlA_DnaK_co-chaperone"/>
</dbReference>
<reference evidence="5" key="3">
    <citation type="submission" date="2025-04" db="UniProtKB">
        <authorList>
            <consortium name="RefSeq"/>
        </authorList>
    </citation>
    <scope>IDENTIFICATION</scope>
    <source>
        <strain evidence="5">CBS 304.34</strain>
    </source>
</reference>
<dbReference type="InterPro" id="IPR018253">
    <property type="entry name" value="DnaJ_domain_CS"/>
</dbReference>
<evidence type="ECO:0000259" key="2">
    <source>
        <dbReference type="PROSITE" id="PS50076"/>
    </source>
</evidence>
<dbReference type="InterPro" id="IPR036869">
    <property type="entry name" value="J_dom_sf"/>
</dbReference>
<feature type="region of interest" description="Disordered" evidence="1">
    <location>
        <begin position="73"/>
        <end position="194"/>
    </location>
</feature>